<dbReference type="CDD" id="cd14728">
    <property type="entry name" value="Ere-like"/>
    <property type="match status" value="1"/>
</dbReference>
<dbReference type="GO" id="GO:0046677">
    <property type="term" value="P:response to antibiotic"/>
    <property type="evidence" value="ECO:0007669"/>
    <property type="project" value="InterPro"/>
</dbReference>
<keyword evidence="2" id="KW-1185">Reference proteome</keyword>
<organism evidence="1 2">
    <name type="scientific">Rhizosphaericola mali</name>
    <dbReference type="NCBI Taxonomy" id="2545455"/>
    <lineage>
        <taxon>Bacteria</taxon>
        <taxon>Pseudomonadati</taxon>
        <taxon>Bacteroidota</taxon>
        <taxon>Chitinophagia</taxon>
        <taxon>Chitinophagales</taxon>
        <taxon>Chitinophagaceae</taxon>
        <taxon>Rhizosphaericola</taxon>
    </lineage>
</organism>
<dbReference type="Gene3D" id="3.40.1660.10">
    <property type="entry name" value="EreA-like (biosynthetic domain)"/>
    <property type="match status" value="1"/>
</dbReference>
<dbReference type="OrthoDB" id="9810066at2"/>
<dbReference type="Gene3D" id="1.20.1440.30">
    <property type="entry name" value="Biosynthetic Protein domain"/>
    <property type="match status" value="1"/>
</dbReference>
<dbReference type="PANTHER" id="PTHR31299:SF0">
    <property type="entry name" value="ESTERASE, PUTATIVE (AFU_ORTHOLOGUE AFUA_1G05850)-RELATED"/>
    <property type="match status" value="1"/>
</dbReference>
<dbReference type="InterPro" id="IPR007815">
    <property type="entry name" value="Emycin_Estase"/>
</dbReference>
<dbReference type="Pfam" id="PF05139">
    <property type="entry name" value="Erythro_esteras"/>
    <property type="match status" value="1"/>
</dbReference>
<name>A0A5P2FVA0_9BACT</name>
<dbReference type="SUPFAM" id="SSF159501">
    <property type="entry name" value="EreA/ChaN-like"/>
    <property type="match status" value="1"/>
</dbReference>
<dbReference type="PANTHER" id="PTHR31299">
    <property type="entry name" value="ESTERASE, PUTATIVE (AFU_ORTHOLOGUE AFUA_1G05850)-RELATED"/>
    <property type="match status" value="1"/>
</dbReference>
<reference evidence="1 2" key="1">
    <citation type="submission" date="2019-09" db="EMBL/GenBank/DDBJ databases">
        <title>Complete genome sequence of Arachidicoccus sp. B3-10 isolated from apple orchard soil.</title>
        <authorList>
            <person name="Kim H.S."/>
            <person name="Han K.-I."/>
            <person name="Suh M.K."/>
            <person name="Lee K.C."/>
            <person name="Eom M.K."/>
            <person name="Kim J.-S."/>
            <person name="Kang S.W."/>
            <person name="Sin Y."/>
            <person name="Lee J.-S."/>
        </authorList>
    </citation>
    <scope>NUCLEOTIDE SEQUENCE [LARGE SCALE GENOMIC DNA]</scope>
    <source>
        <strain evidence="1 2">B3-10</strain>
    </source>
</reference>
<dbReference type="EMBL" id="CP044016">
    <property type="protein sequence ID" value="QES87416.1"/>
    <property type="molecule type" value="Genomic_DNA"/>
</dbReference>
<dbReference type="Gene3D" id="3.30.1870.10">
    <property type="entry name" value="EreA-like, domain 2"/>
    <property type="match status" value="1"/>
</dbReference>
<proteinExistence type="predicted"/>
<dbReference type="KEGG" id="arac:E0W69_001640"/>
<evidence type="ECO:0000313" key="2">
    <source>
        <dbReference type="Proteomes" id="UP000292424"/>
    </source>
</evidence>
<dbReference type="AlphaFoldDB" id="A0A5P2FVA0"/>
<evidence type="ECO:0000313" key="1">
    <source>
        <dbReference type="EMBL" id="QES87416.1"/>
    </source>
</evidence>
<gene>
    <name evidence="1" type="ORF">E0W69_001640</name>
</gene>
<dbReference type="Proteomes" id="UP000292424">
    <property type="component" value="Chromosome"/>
</dbReference>
<accession>A0A5P2FVA0</accession>
<sequence>MHRRIIYFLIIMLLNFGFCYSQNNIHILKSISSLDTNFQDLQFLNKTLQNVKVVGLGEQSHYDGSTYEAKVRLIKYLHENLNFDVIAFESGIYDCNKANDEIQNSHETNQQSLFNAIFGVWHTKEVAELAKYINETQSTSHPLILAGFDCQFSGEYSKKYFVEDYFKVLQKIENKTGIKILKDTSLLARALRKEIKFSNYYNKLPKEDTLLLYNNFNQFYEIAKKDSTREILKWVSLLQNMQIDYRRHFNMNSGSRDSMMAINILQLCNITFKNKKLMLWSANTHLSFDRDYSKVKARAGVSIKQSLNDKYYCILTTSINAGYRIFFAKLKFPKIKNNSIESCLKQNNQPYQFIDFRKQYDMIPSNWLESSSVYGHFITDHNVSKITDGLLFIETINPPQEISK</sequence>
<protein>
    <submittedName>
        <fullName evidence="1">Erythromycin esterase family protein</fullName>
    </submittedName>
</protein>
<dbReference type="InterPro" id="IPR052036">
    <property type="entry name" value="Hydrolase/PRTase-associated"/>
</dbReference>